<proteinExistence type="predicted"/>
<dbReference type="STRING" id="40148.A0A0D9Z8E6"/>
<name>A0A0D9Z8E6_9ORYZ</name>
<dbReference type="Gramene" id="OGLUM03G20820.1">
    <property type="protein sequence ID" value="OGLUM03G20820.1"/>
    <property type="gene ID" value="OGLUM03G20820"/>
</dbReference>
<accession>A0A0D9Z8E6</accession>
<reference evidence="1" key="1">
    <citation type="submission" date="2015-04" db="UniProtKB">
        <authorList>
            <consortium name="EnsemblPlants"/>
        </authorList>
    </citation>
    <scope>IDENTIFICATION</scope>
</reference>
<keyword evidence="2" id="KW-1185">Reference proteome</keyword>
<reference evidence="1" key="2">
    <citation type="submission" date="2018-05" db="EMBL/GenBank/DDBJ databases">
        <title>OgluRS3 (Oryza glumaepatula Reference Sequence Version 3).</title>
        <authorList>
            <person name="Zhang J."/>
            <person name="Kudrna D."/>
            <person name="Lee S."/>
            <person name="Talag J."/>
            <person name="Welchert J."/>
            <person name="Wing R.A."/>
        </authorList>
    </citation>
    <scope>NUCLEOTIDE SEQUENCE [LARGE SCALE GENOMIC DNA]</scope>
</reference>
<dbReference type="AlphaFoldDB" id="A0A0D9Z8E6"/>
<dbReference type="Proteomes" id="UP000026961">
    <property type="component" value="Chromosome 3"/>
</dbReference>
<protein>
    <submittedName>
        <fullName evidence="1">Uncharacterized protein</fullName>
    </submittedName>
</protein>
<evidence type="ECO:0000313" key="2">
    <source>
        <dbReference type="Proteomes" id="UP000026961"/>
    </source>
</evidence>
<organism evidence="1">
    <name type="scientific">Oryza glumipatula</name>
    <dbReference type="NCBI Taxonomy" id="40148"/>
    <lineage>
        <taxon>Eukaryota</taxon>
        <taxon>Viridiplantae</taxon>
        <taxon>Streptophyta</taxon>
        <taxon>Embryophyta</taxon>
        <taxon>Tracheophyta</taxon>
        <taxon>Spermatophyta</taxon>
        <taxon>Magnoliopsida</taxon>
        <taxon>Liliopsida</taxon>
        <taxon>Poales</taxon>
        <taxon>Poaceae</taxon>
        <taxon>BOP clade</taxon>
        <taxon>Oryzoideae</taxon>
        <taxon>Oryzeae</taxon>
        <taxon>Oryzinae</taxon>
        <taxon>Oryza</taxon>
    </lineage>
</organism>
<dbReference type="EnsemblPlants" id="OGLUM03G20820.1">
    <property type="protein sequence ID" value="OGLUM03G20820.1"/>
    <property type="gene ID" value="OGLUM03G20820"/>
</dbReference>
<sequence>MASSTCHITCPVTVTPAHDDGEERGDGEAASLFLPSLFLQIRHPNKLIVGSARAEALCRPPRRHPPSCPAWTKHPSSCAAMVYINELRTRVAYPEAYMRQAAAGCDVRQARQLGALVSFPRHFACHYAATVSKLLGSSESNERAPDDDGP</sequence>
<evidence type="ECO:0000313" key="1">
    <source>
        <dbReference type="EnsemblPlants" id="OGLUM03G20820.1"/>
    </source>
</evidence>
<dbReference type="HOGENOM" id="CLU_1743384_0_0_1"/>